<dbReference type="STRING" id="642780.SAMN04488570_1381"/>
<keyword evidence="2" id="KW-1185">Reference proteome</keyword>
<evidence type="ECO:0008006" key="3">
    <source>
        <dbReference type="Google" id="ProtNLM"/>
    </source>
</evidence>
<proteinExistence type="predicted"/>
<name>A0A1H1QCX1_9ACTN</name>
<dbReference type="AlphaFoldDB" id="A0A1H1QCX1"/>
<evidence type="ECO:0000313" key="1">
    <source>
        <dbReference type="EMBL" id="SDS21275.1"/>
    </source>
</evidence>
<accession>A0A1H1QCX1</accession>
<dbReference type="RefSeq" id="WP_091727635.1">
    <property type="nucleotide sequence ID" value="NZ_LT629757.1"/>
</dbReference>
<protein>
    <recommendedName>
        <fullName evidence="3">STAS domain-containing protein</fullName>
    </recommendedName>
</protein>
<dbReference type="EMBL" id="LT629757">
    <property type="protein sequence ID" value="SDS21275.1"/>
    <property type="molecule type" value="Genomic_DNA"/>
</dbReference>
<organism evidence="1 2">
    <name type="scientific">Nocardioides scoriae</name>
    <dbReference type="NCBI Taxonomy" id="642780"/>
    <lineage>
        <taxon>Bacteria</taxon>
        <taxon>Bacillati</taxon>
        <taxon>Actinomycetota</taxon>
        <taxon>Actinomycetes</taxon>
        <taxon>Propionibacteriales</taxon>
        <taxon>Nocardioidaceae</taxon>
        <taxon>Nocardioides</taxon>
    </lineage>
</organism>
<sequence length="93" mass="10561">MITGNVYVDLRKSSDDPYQECRADRRRLAVLERCPDGASVLVDIGRRQYISEDAARHLHEQDHRLAITIQGDLPEAVARFVRAARDAEWSVVA</sequence>
<dbReference type="Proteomes" id="UP000198859">
    <property type="component" value="Chromosome I"/>
</dbReference>
<evidence type="ECO:0000313" key="2">
    <source>
        <dbReference type="Proteomes" id="UP000198859"/>
    </source>
</evidence>
<gene>
    <name evidence="1" type="ORF">SAMN04488570_1381</name>
</gene>
<dbReference type="OrthoDB" id="9881471at2"/>
<reference evidence="2" key="1">
    <citation type="submission" date="2016-10" db="EMBL/GenBank/DDBJ databases">
        <authorList>
            <person name="Varghese N."/>
            <person name="Submissions S."/>
        </authorList>
    </citation>
    <scope>NUCLEOTIDE SEQUENCE [LARGE SCALE GENOMIC DNA]</scope>
    <source>
        <strain evidence="2">DSM 22127</strain>
    </source>
</reference>